<proteinExistence type="predicted"/>
<reference evidence="2 3" key="1">
    <citation type="submission" date="2014-02" db="EMBL/GenBank/DDBJ databases">
        <title>Genome Sequence of an Hyperthermophilic Archaeon, Thermococcus nautili 30-1, producing viral vesicles.</title>
        <authorList>
            <person name="Oberto J."/>
            <person name="Gaudin M."/>
            <person name="Cossu M."/>
            <person name="Gorlas A."/>
            <person name="Slesarev A."/>
            <person name="Marguet E."/>
            <person name="Forterre P."/>
        </authorList>
    </citation>
    <scope>NUCLEOTIDE SEQUENCE [LARGE SCALE GENOMIC DNA]</scope>
    <source>
        <strain evidence="2 3">30-1</strain>
    </source>
</reference>
<feature type="transmembrane region" description="Helical" evidence="1">
    <location>
        <begin position="147"/>
        <end position="163"/>
    </location>
</feature>
<dbReference type="AlphaFoldDB" id="W8NUT8"/>
<protein>
    <submittedName>
        <fullName evidence="2">Uncharacterized protein</fullName>
    </submittedName>
</protein>
<sequence length="193" mass="20973">MEELSEALKAIERELNFARKAYNSIVYLYWAVAFPVVYLTSSILSACTGASANSLVVIFSALAILLFVFEELKASKKVRGIEKALGRKTPLNRRYLLAQALIWPVVIVIAGVLVEDVWLSSLLAIGSGMLALAVVDYAFLRGGWDKAIVGATILLLSVPYGRVSITKGAYATLVLSLAFALGAYLVLRKAMRE</sequence>
<name>W8NUT8_9EURY</name>
<organism evidence="2 3">
    <name type="scientific">Thermococcus nautili</name>
    <dbReference type="NCBI Taxonomy" id="195522"/>
    <lineage>
        <taxon>Archaea</taxon>
        <taxon>Methanobacteriati</taxon>
        <taxon>Methanobacteriota</taxon>
        <taxon>Thermococci</taxon>
        <taxon>Thermococcales</taxon>
        <taxon>Thermococcaceae</taxon>
        <taxon>Thermococcus</taxon>
    </lineage>
</organism>
<feature type="transmembrane region" description="Helical" evidence="1">
    <location>
        <begin position="21"/>
        <end position="44"/>
    </location>
</feature>
<dbReference type="GeneID" id="82170598"/>
<keyword evidence="3" id="KW-1185">Reference proteome</keyword>
<dbReference type="OrthoDB" id="99433at2157"/>
<feature type="transmembrane region" description="Helical" evidence="1">
    <location>
        <begin position="95"/>
        <end position="114"/>
    </location>
</feature>
<evidence type="ECO:0000313" key="3">
    <source>
        <dbReference type="Proteomes" id="UP000019434"/>
    </source>
</evidence>
<keyword evidence="1" id="KW-1133">Transmembrane helix</keyword>
<feature type="transmembrane region" description="Helical" evidence="1">
    <location>
        <begin position="50"/>
        <end position="69"/>
    </location>
</feature>
<evidence type="ECO:0000256" key="1">
    <source>
        <dbReference type="SAM" id="Phobius"/>
    </source>
</evidence>
<dbReference type="Proteomes" id="UP000019434">
    <property type="component" value="Chromosome"/>
</dbReference>
<dbReference type="KEGG" id="tnu:BD01_1321"/>
<dbReference type="EMBL" id="CP007264">
    <property type="protein sequence ID" value="AHL22932.1"/>
    <property type="molecule type" value="Genomic_DNA"/>
</dbReference>
<gene>
    <name evidence="2" type="ORF">BD01_1321</name>
</gene>
<dbReference type="STRING" id="195522.BD01_1321"/>
<dbReference type="eggNOG" id="arCOG14841">
    <property type="taxonomic scope" value="Archaea"/>
</dbReference>
<keyword evidence="1" id="KW-0812">Transmembrane</keyword>
<feature type="transmembrane region" description="Helical" evidence="1">
    <location>
        <begin position="169"/>
        <end position="187"/>
    </location>
</feature>
<accession>W8NUT8</accession>
<dbReference type="RefSeq" id="WP_042691068.1">
    <property type="nucleotide sequence ID" value="NZ_CP007264.1"/>
</dbReference>
<dbReference type="HOGENOM" id="CLU_1431711_0_0_2"/>
<feature type="transmembrane region" description="Helical" evidence="1">
    <location>
        <begin position="120"/>
        <end position="140"/>
    </location>
</feature>
<evidence type="ECO:0000313" key="2">
    <source>
        <dbReference type="EMBL" id="AHL22932.1"/>
    </source>
</evidence>
<keyword evidence="1" id="KW-0472">Membrane</keyword>